<dbReference type="EMBL" id="UZAM01008907">
    <property type="protein sequence ID" value="VDP06907.1"/>
    <property type="molecule type" value="Genomic_DNA"/>
</dbReference>
<organism evidence="3">
    <name type="scientific">Soboliphyme baturini</name>
    <dbReference type="NCBI Taxonomy" id="241478"/>
    <lineage>
        <taxon>Eukaryota</taxon>
        <taxon>Metazoa</taxon>
        <taxon>Ecdysozoa</taxon>
        <taxon>Nematoda</taxon>
        <taxon>Enoplea</taxon>
        <taxon>Dorylaimia</taxon>
        <taxon>Dioctophymatida</taxon>
        <taxon>Dioctophymatoidea</taxon>
        <taxon>Soboliphymatidae</taxon>
        <taxon>Soboliphyme</taxon>
    </lineage>
</organism>
<evidence type="ECO:0000313" key="1">
    <source>
        <dbReference type="EMBL" id="VDP06907.1"/>
    </source>
</evidence>
<sequence length="82" mass="9610">MRMAVHRIVLAYRRHALRLYLTKLLNIFQNSEELNVHIAKDLECQLGSKRRCLSVKYDHNTIGPVFKKRGRGQIELLLPVRA</sequence>
<dbReference type="WBParaSite" id="SBAD_0000553401-mRNA-1">
    <property type="protein sequence ID" value="SBAD_0000553401-mRNA-1"/>
    <property type="gene ID" value="SBAD_0000553401"/>
</dbReference>
<evidence type="ECO:0000313" key="2">
    <source>
        <dbReference type="Proteomes" id="UP000270296"/>
    </source>
</evidence>
<reference evidence="3" key="1">
    <citation type="submission" date="2016-06" db="UniProtKB">
        <authorList>
            <consortium name="WormBaseParasite"/>
        </authorList>
    </citation>
    <scope>IDENTIFICATION</scope>
</reference>
<dbReference type="Proteomes" id="UP000270296">
    <property type="component" value="Unassembled WGS sequence"/>
</dbReference>
<evidence type="ECO:0000313" key="3">
    <source>
        <dbReference type="WBParaSite" id="SBAD_0000553401-mRNA-1"/>
    </source>
</evidence>
<reference evidence="1 2" key="2">
    <citation type="submission" date="2018-11" db="EMBL/GenBank/DDBJ databases">
        <authorList>
            <consortium name="Pathogen Informatics"/>
        </authorList>
    </citation>
    <scope>NUCLEOTIDE SEQUENCE [LARGE SCALE GENOMIC DNA]</scope>
</reference>
<proteinExistence type="predicted"/>
<keyword evidence="2" id="KW-1185">Reference proteome</keyword>
<gene>
    <name evidence="1" type="ORF">SBAD_LOCUS5318</name>
</gene>
<dbReference type="AlphaFoldDB" id="A0A183INX1"/>
<name>A0A183INX1_9BILA</name>
<accession>A0A183INX1</accession>
<protein>
    <submittedName>
        <fullName evidence="3">Complex 1 LYR protein</fullName>
    </submittedName>
</protein>